<dbReference type="Proteomes" id="UP001165586">
    <property type="component" value="Unassembled WGS sequence"/>
</dbReference>
<feature type="region of interest" description="Disordered" evidence="1">
    <location>
        <begin position="1"/>
        <end position="105"/>
    </location>
</feature>
<evidence type="ECO:0000256" key="1">
    <source>
        <dbReference type="SAM" id="MobiDB-lite"/>
    </source>
</evidence>
<feature type="compositionally biased region" description="Basic and acidic residues" evidence="1">
    <location>
        <begin position="1"/>
        <end position="19"/>
    </location>
</feature>
<feature type="compositionally biased region" description="Basic and acidic residues" evidence="1">
    <location>
        <begin position="85"/>
        <end position="97"/>
    </location>
</feature>
<feature type="compositionally biased region" description="Polar residues" evidence="1">
    <location>
        <begin position="375"/>
        <end position="385"/>
    </location>
</feature>
<feature type="transmembrane region" description="Helical" evidence="2">
    <location>
        <begin position="203"/>
        <end position="228"/>
    </location>
</feature>
<keyword evidence="2" id="KW-0472">Membrane</keyword>
<dbReference type="EMBL" id="JANLCJ010000001">
    <property type="protein sequence ID" value="MCS5732557.1"/>
    <property type="molecule type" value="Genomic_DNA"/>
</dbReference>
<protein>
    <recommendedName>
        <fullName evidence="5">ABC transporter</fullName>
    </recommendedName>
</protein>
<reference evidence="3" key="1">
    <citation type="submission" date="2022-08" db="EMBL/GenBank/DDBJ databases">
        <authorList>
            <person name="Deng Y."/>
            <person name="Han X.-F."/>
            <person name="Zhang Y.-Q."/>
        </authorList>
    </citation>
    <scope>NUCLEOTIDE SEQUENCE</scope>
    <source>
        <strain evidence="3">CPCC 203386</strain>
    </source>
</reference>
<feature type="transmembrane region" description="Helical" evidence="2">
    <location>
        <begin position="240"/>
        <end position="264"/>
    </location>
</feature>
<organism evidence="3 4">
    <name type="scientific">Herbiconiux daphne</name>
    <dbReference type="NCBI Taxonomy" id="2970914"/>
    <lineage>
        <taxon>Bacteria</taxon>
        <taxon>Bacillati</taxon>
        <taxon>Actinomycetota</taxon>
        <taxon>Actinomycetes</taxon>
        <taxon>Micrococcales</taxon>
        <taxon>Microbacteriaceae</taxon>
        <taxon>Herbiconiux</taxon>
    </lineage>
</organism>
<gene>
    <name evidence="3" type="ORF">N1032_02225</name>
</gene>
<evidence type="ECO:0000313" key="4">
    <source>
        <dbReference type="Proteomes" id="UP001165586"/>
    </source>
</evidence>
<accession>A0ABT2GX71</accession>
<evidence type="ECO:0000256" key="2">
    <source>
        <dbReference type="SAM" id="Phobius"/>
    </source>
</evidence>
<feature type="region of interest" description="Disordered" evidence="1">
    <location>
        <begin position="366"/>
        <end position="385"/>
    </location>
</feature>
<sequence>MSTDDRQGDQPEFPMRDADGNPIAQTPAAATPPLPDIPAWQAPVDDSTGRPESVSADRATGSGSDRPEVVEEFEVVEVVETDADASARESAARETAAREPLGGPYVVTEHGAPVAEQATAAYERQPIGGPYVTSSEPTPSANENLTESTPYPAAAFAPAPAPAAGAAPAAVVGSAAYAYQPVPQPLAAPVPPDAKGNRGGGSLIALIGTLAFAIVYAGVSFLIIAANVGATDYIPAFSSFLLSAAFIVPVVVFAISLILIVLIVNRAGWWAYVLGGFLVAVLVYVAGIAGALIHVQAWNFQPQEQYDFVRSLTMDPLTLAGAIVAREVSIWTGAWIAARGRRVKARNIAAREEYERNQEAALAVPTTAAPASAGHTETQVPGTTW</sequence>
<feature type="compositionally biased region" description="Acidic residues" evidence="1">
    <location>
        <begin position="70"/>
        <end position="83"/>
    </location>
</feature>
<keyword evidence="4" id="KW-1185">Reference proteome</keyword>
<evidence type="ECO:0000313" key="3">
    <source>
        <dbReference type="EMBL" id="MCS5732557.1"/>
    </source>
</evidence>
<feature type="transmembrane region" description="Helical" evidence="2">
    <location>
        <begin position="317"/>
        <end position="338"/>
    </location>
</feature>
<comment type="caution">
    <text evidence="3">The sequence shown here is derived from an EMBL/GenBank/DDBJ whole genome shotgun (WGS) entry which is preliminary data.</text>
</comment>
<keyword evidence="2" id="KW-0812">Transmembrane</keyword>
<proteinExistence type="predicted"/>
<evidence type="ECO:0008006" key="5">
    <source>
        <dbReference type="Google" id="ProtNLM"/>
    </source>
</evidence>
<keyword evidence="2" id="KW-1133">Transmembrane helix</keyword>
<name>A0ABT2GX71_9MICO</name>
<dbReference type="RefSeq" id="WP_259537190.1">
    <property type="nucleotide sequence ID" value="NZ_JANLCJ010000001.1"/>
</dbReference>
<feature type="transmembrane region" description="Helical" evidence="2">
    <location>
        <begin position="271"/>
        <end position="297"/>
    </location>
</feature>